<accession>A0A4U8SDG2</accession>
<sequence length="313" mass="35894">MDKIYWRNFYNKHKINVEPSLFAKFIYDNYLLGSTNTDSTGIKDTKSNALSLLELGCGNGRDSLYFATNAIDVIAIDQVQEEIEFLNNYIQTLIKNEESLQDNKRKTMQLLLQDMSQRLHKQSVPHFLAGDFTQLDNFGFRRYFDCIYSRFTLHSISKVQQDKTLANCLKYCKKGGILAIEARGEKNSLCGRGKAIDNEPNAFIYDEHYRRFLNFEQTLREIKSLRFNPNDTIYSPLACDTGNTSNNTDAHNNLAVEGGVPLTALKSFMQWKTTVLHHLMVRMIILFVLLQKKNLAGPSAINASCEIYPRSKQ</sequence>
<keyword evidence="1 4" id="KW-0489">Methyltransferase</keyword>
<protein>
    <submittedName>
        <fullName evidence="4">Class I SAM-dependent methyltransferase</fullName>
    </submittedName>
</protein>
<dbReference type="GO" id="GO:0008168">
    <property type="term" value="F:methyltransferase activity"/>
    <property type="evidence" value="ECO:0007669"/>
    <property type="project" value="UniProtKB-KW"/>
</dbReference>
<dbReference type="AlphaFoldDB" id="A0A4U8SDG2"/>
<keyword evidence="3" id="KW-0949">S-adenosyl-L-methionine</keyword>
<dbReference type="PANTHER" id="PTHR43464:SF19">
    <property type="entry name" value="UBIQUINONE BIOSYNTHESIS O-METHYLTRANSFERASE, MITOCHONDRIAL"/>
    <property type="match status" value="1"/>
</dbReference>
<dbReference type="GO" id="GO:0032259">
    <property type="term" value="P:methylation"/>
    <property type="evidence" value="ECO:0007669"/>
    <property type="project" value="UniProtKB-KW"/>
</dbReference>
<dbReference type="Pfam" id="PF13489">
    <property type="entry name" value="Methyltransf_23"/>
    <property type="match status" value="1"/>
</dbReference>
<dbReference type="OrthoDB" id="9804312at2"/>
<evidence type="ECO:0000256" key="2">
    <source>
        <dbReference type="ARBA" id="ARBA00022679"/>
    </source>
</evidence>
<name>A0A4U8SDG2_9HELI</name>
<keyword evidence="2 4" id="KW-0808">Transferase</keyword>
<dbReference type="Proteomes" id="UP000029878">
    <property type="component" value="Unassembled WGS sequence"/>
</dbReference>
<evidence type="ECO:0000256" key="1">
    <source>
        <dbReference type="ARBA" id="ARBA00022603"/>
    </source>
</evidence>
<gene>
    <name evidence="4" type="ORF">LS81_002960</name>
</gene>
<dbReference type="Gene3D" id="3.40.50.150">
    <property type="entry name" value="Vaccinia Virus protein VP39"/>
    <property type="match status" value="1"/>
</dbReference>
<dbReference type="CDD" id="cd02440">
    <property type="entry name" value="AdoMet_MTases"/>
    <property type="match status" value="1"/>
</dbReference>
<evidence type="ECO:0000256" key="3">
    <source>
        <dbReference type="ARBA" id="ARBA00022691"/>
    </source>
</evidence>
<evidence type="ECO:0000313" key="4">
    <source>
        <dbReference type="EMBL" id="TLD84178.1"/>
    </source>
</evidence>
<dbReference type="InterPro" id="IPR029063">
    <property type="entry name" value="SAM-dependent_MTases_sf"/>
</dbReference>
<dbReference type="RefSeq" id="WP_104696492.1">
    <property type="nucleotide sequence ID" value="NZ_FZNG01000027.1"/>
</dbReference>
<dbReference type="EMBL" id="JRPL02000004">
    <property type="protein sequence ID" value="TLD84178.1"/>
    <property type="molecule type" value="Genomic_DNA"/>
</dbReference>
<organism evidence="4 5">
    <name type="scientific">Helicobacter trogontum</name>
    <dbReference type="NCBI Taxonomy" id="50960"/>
    <lineage>
        <taxon>Bacteria</taxon>
        <taxon>Pseudomonadati</taxon>
        <taxon>Campylobacterota</taxon>
        <taxon>Epsilonproteobacteria</taxon>
        <taxon>Campylobacterales</taxon>
        <taxon>Helicobacteraceae</taxon>
        <taxon>Helicobacter</taxon>
    </lineage>
</organism>
<reference evidence="4 5" key="1">
    <citation type="journal article" date="2014" name="Genome Announc.">
        <title>Draft genome sequences of eight enterohepatic helicobacter species isolated from both laboratory and wild rodents.</title>
        <authorList>
            <person name="Sheh A."/>
            <person name="Shen Z."/>
            <person name="Fox J.G."/>
        </authorList>
    </citation>
    <scope>NUCLEOTIDE SEQUENCE [LARGE SCALE GENOMIC DNA]</scope>
    <source>
        <strain evidence="4 5">ATCC 700114</strain>
    </source>
</reference>
<dbReference type="SUPFAM" id="SSF53335">
    <property type="entry name" value="S-adenosyl-L-methionine-dependent methyltransferases"/>
    <property type="match status" value="1"/>
</dbReference>
<evidence type="ECO:0000313" key="5">
    <source>
        <dbReference type="Proteomes" id="UP000029878"/>
    </source>
</evidence>
<comment type="caution">
    <text evidence="4">The sequence shown here is derived from an EMBL/GenBank/DDBJ whole genome shotgun (WGS) entry which is preliminary data.</text>
</comment>
<dbReference type="PANTHER" id="PTHR43464">
    <property type="entry name" value="METHYLTRANSFERASE"/>
    <property type="match status" value="1"/>
</dbReference>
<proteinExistence type="predicted"/>